<keyword evidence="1" id="KW-1133">Transmembrane helix</keyword>
<accession>A0A7C9IF23</accession>
<organism evidence="2 3">
    <name type="scientific">Deinococcus arboris</name>
    <dbReference type="NCBI Taxonomy" id="2682977"/>
    <lineage>
        <taxon>Bacteria</taxon>
        <taxon>Thermotogati</taxon>
        <taxon>Deinococcota</taxon>
        <taxon>Deinococci</taxon>
        <taxon>Deinococcales</taxon>
        <taxon>Deinococcaceae</taxon>
        <taxon>Deinococcus</taxon>
    </lineage>
</organism>
<keyword evidence="3" id="KW-1185">Reference proteome</keyword>
<dbReference type="Proteomes" id="UP000483286">
    <property type="component" value="Unassembled WGS sequence"/>
</dbReference>
<comment type="caution">
    <text evidence="2">The sequence shown here is derived from an EMBL/GenBank/DDBJ whole genome shotgun (WGS) entry which is preliminary data.</text>
</comment>
<reference evidence="2 3" key="1">
    <citation type="submission" date="2019-12" db="EMBL/GenBank/DDBJ databases">
        <title>Deinococcus sp. HMF7620 Genome sequencing and assembly.</title>
        <authorList>
            <person name="Kang H."/>
            <person name="Kim H."/>
            <person name="Joh K."/>
        </authorList>
    </citation>
    <scope>NUCLEOTIDE SEQUENCE [LARGE SCALE GENOMIC DNA]</scope>
    <source>
        <strain evidence="2 3">HMF7620</strain>
    </source>
</reference>
<dbReference type="EMBL" id="WQLB01000043">
    <property type="protein sequence ID" value="MVN89106.1"/>
    <property type="molecule type" value="Genomic_DNA"/>
</dbReference>
<evidence type="ECO:0000313" key="2">
    <source>
        <dbReference type="EMBL" id="MVN89106.1"/>
    </source>
</evidence>
<feature type="transmembrane region" description="Helical" evidence="1">
    <location>
        <begin position="41"/>
        <end position="57"/>
    </location>
</feature>
<name>A0A7C9IF23_9DEIO</name>
<evidence type="ECO:0000313" key="3">
    <source>
        <dbReference type="Proteomes" id="UP000483286"/>
    </source>
</evidence>
<proteinExistence type="predicted"/>
<keyword evidence="1" id="KW-0472">Membrane</keyword>
<dbReference type="RefSeq" id="WP_157461368.1">
    <property type="nucleotide sequence ID" value="NZ_WQLB01000043.1"/>
</dbReference>
<protein>
    <submittedName>
        <fullName evidence="2">Uncharacterized protein</fullName>
    </submittedName>
</protein>
<sequence length="60" mass="6507">MELILVGVLLMGICVMGTVLWQAMAPAGQTVSTPWGPRTAMTLYFVLPALLAYLDLLQNL</sequence>
<keyword evidence="1" id="KW-0812">Transmembrane</keyword>
<gene>
    <name evidence="2" type="ORF">GO986_20405</name>
</gene>
<evidence type="ECO:0000256" key="1">
    <source>
        <dbReference type="SAM" id="Phobius"/>
    </source>
</evidence>
<dbReference type="AlphaFoldDB" id="A0A7C9IF23"/>